<protein>
    <submittedName>
        <fullName evidence="1">Uncharacterized protein</fullName>
    </submittedName>
</protein>
<organism evidence="1 2">
    <name type="scientific">Tanacetum coccineum</name>
    <dbReference type="NCBI Taxonomy" id="301880"/>
    <lineage>
        <taxon>Eukaryota</taxon>
        <taxon>Viridiplantae</taxon>
        <taxon>Streptophyta</taxon>
        <taxon>Embryophyta</taxon>
        <taxon>Tracheophyta</taxon>
        <taxon>Spermatophyta</taxon>
        <taxon>Magnoliopsida</taxon>
        <taxon>eudicotyledons</taxon>
        <taxon>Gunneridae</taxon>
        <taxon>Pentapetalae</taxon>
        <taxon>asterids</taxon>
        <taxon>campanulids</taxon>
        <taxon>Asterales</taxon>
        <taxon>Asteraceae</taxon>
        <taxon>Asteroideae</taxon>
        <taxon>Anthemideae</taxon>
        <taxon>Anthemidinae</taxon>
        <taxon>Tanacetum</taxon>
    </lineage>
</organism>
<gene>
    <name evidence="1" type="ORF">Tco_1125022</name>
</gene>
<proteinExistence type="predicted"/>
<keyword evidence="2" id="KW-1185">Reference proteome</keyword>
<evidence type="ECO:0000313" key="2">
    <source>
        <dbReference type="Proteomes" id="UP001151760"/>
    </source>
</evidence>
<reference evidence="1" key="2">
    <citation type="submission" date="2022-01" db="EMBL/GenBank/DDBJ databases">
        <authorList>
            <person name="Yamashiro T."/>
            <person name="Shiraishi A."/>
            <person name="Satake H."/>
            <person name="Nakayama K."/>
        </authorList>
    </citation>
    <scope>NUCLEOTIDE SEQUENCE</scope>
</reference>
<comment type="caution">
    <text evidence="1">The sequence shown here is derived from an EMBL/GenBank/DDBJ whole genome shotgun (WGS) entry which is preliminary data.</text>
</comment>
<sequence>MVSIDDLSVAAVCCVEEYIESSIMKSGVSFYATTSKGTLKNLKHCTGKVQLQDTKILDNAGIWGLVSRFPLVLFGSNKEGKVLFSSLGRMLISVGSLDYDGVPLRNIASTIAVAISECILGSFFSKLVKGCRVISCGEYIESSIMKSGVSFYATTSKGTLKNLKHCTGKVQLQDTKILDNAGIGDLVFKNSLDIVWILKDASCDDEPVNVVRESMGELIGVRCGVWALEEYIGNRQVDLLEVPMVNFHDVVNVINNPLSPNELFNIVESLGTRESDMADIGKLKSRLTLRRYLALVEITDWLELVEASITSRELRKLYRTKKN</sequence>
<reference evidence="1" key="1">
    <citation type="journal article" date="2022" name="Int. J. Mol. Sci.">
        <title>Draft Genome of Tanacetum Coccineum: Genomic Comparison of Closely Related Tanacetum-Family Plants.</title>
        <authorList>
            <person name="Yamashiro T."/>
            <person name="Shiraishi A."/>
            <person name="Nakayama K."/>
            <person name="Satake H."/>
        </authorList>
    </citation>
    <scope>NUCLEOTIDE SEQUENCE</scope>
</reference>
<accession>A0ABQ5J7S8</accession>
<dbReference type="EMBL" id="BQNB010021645">
    <property type="protein sequence ID" value="GJU08592.1"/>
    <property type="molecule type" value="Genomic_DNA"/>
</dbReference>
<name>A0ABQ5J7S8_9ASTR</name>
<evidence type="ECO:0000313" key="1">
    <source>
        <dbReference type="EMBL" id="GJU08592.1"/>
    </source>
</evidence>
<dbReference type="Proteomes" id="UP001151760">
    <property type="component" value="Unassembled WGS sequence"/>
</dbReference>